<evidence type="ECO:0000313" key="3">
    <source>
        <dbReference type="EMBL" id="KOF98464.1"/>
    </source>
</evidence>
<dbReference type="Gene3D" id="2.60.40.10">
    <property type="entry name" value="Immunoglobulins"/>
    <property type="match status" value="4"/>
</dbReference>
<dbReference type="SMART" id="SM00060">
    <property type="entry name" value="FN3"/>
    <property type="match status" value="4"/>
</dbReference>
<feature type="non-terminal residue" evidence="3">
    <location>
        <position position="1"/>
    </location>
</feature>
<protein>
    <recommendedName>
        <fullName evidence="2">Fibronectin type-III domain-containing protein</fullName>
    </recommendedName>
</protein>
<dbReference type="EMBL" id="KQ416137">
    <property type="protein sequence ID" value="KOF98464.1"/>
    <property type="molecule type" value="Genomic_DNA"/>
</dbReference>
<name>A0A0L8IAM8_OCTBM</name>
<dbReference type="InterPro" id="IPR003961">
    <property type="entry name" value="FN3_dom"/>
</dbReference>
<dbReference type="AlphaFoldDB" id="A0A0L8IAM8"/>
<keyword evidence="1" id="KW-0393">Immunoglobulin domain</keyword>
<dbReference type="SUPFAM" id="SSF49265">
    <property type="entry name" value="Fibronectin type III"/>
    <property type="match status" value="2"/>
</dbReference>
<feature type="non-terminal residue" evidence="3">
    <location>
        <position position="405"/>
    </location>
</feature>
<feature type="domain" description="Fibronectin type-III" evidence="2">
    <location>
        <begin position="308"/>
        <end position="404"/>
    </location>
</feature>
<dbReference type="Pfam" id="PF00041">
    <property type="entry name" value="fn3"/>
    <property type="match status" value="4"/>
</dbReference>
<evidence type="ECO:0000256" key="1">
    <source>
        <dbReference type="ARBA" id="ARBA00023319"/>
    </source>
</evidence>
<dbReference type="InterPro" id="IPR036116">
    <property type="entry name" value="FN3_sf"/>
</dbReference>
<feature type="domain" description="Fibronectin type-III" evidence="2">
    <location>
        <begin position="207"/>
        <end position="301"/>
    </location>
</feature>
<dbReference type="GO" id="GO:0030017">
    <property type="term" value="C:sarcomere"/>
    <property type="evidence" value="ECO:0007669"/>
    <property type="project" value="UniProtKB-ARBA"/>
</dbReference>
<sequence length="405" mass="45460">VPARPTSLVVTDVQRDSIAIKWKPPKDDGGSPILCYIVEKRPTSSKFWSKVTKVDADTTELYVRNLHDHAEYHFRVIAENKVGQSEPLETQDSTMAKSPFNVPSRPTGPLEIKDVTHNSVDMAWKPPQKDGGKPVTSYIIEYRVLSRTFWSKAGTVDGKTTTFTANNLMEDTDYMFRVTAVNDEGQSPPLESDESTKPIKKINLPGQPIYFRATKIGADFAVMEWKPPIDDGGSRITGYVILKRESLDDERTKMTSVTSHELSCTLKNLRQNVNYYFSICAENKVGLSKPADADHAVCPMRQPQKPSSPRGPIKVTDIMKTSMNISWKHPEDDGGSPLTGYLIEQKESKRQYWNKVQQLPATVTSFNIQNLRANTEYDYRISAVNKIGYSEPLISDASTMAKSPF</sequence>
<feature type="domain" description="Fibronectin type-III" evidence="2">
    <location>
        <begin position="106"/>
        <end position="200"/>
    </location>
</feature>
<gene>
    <name evidence="3" type="ORF">OCBIM_22025087mg</name>
</gene>
<dbReference type="STRING" id="37653.A0A0L8IAM8"/>
<dbReference type="PROSITE" id="PS50853">
    <property type="entry name" value="FN3"/>
    <property type="match status" value="4"/>
</dbReference>
<dbReference type="PANTHER" id="PTHR14340">
    <property type="entry name" value="MICROFIBRIL-ASSOCIATED GLYCOPROTEIN 3"/>
    <property type="match status" value="1"/>
</dbReference>
<dbReference type="OrthoDB" id="504170at2759"/>
<feature type="domain" description="Fibronectin type-III" evidence="2">
    <location>
        <begin position="4"/>
        <end position="99"/>
    </location>
</feature>
<dbReference type="FunFam" id="2.60.40.10:FF:000056">
    <property type="entry name" value="twitchin isoform X4"/>
    <property type="match status" value="3"/>
</dbReference>
<evidence type="ECO:0000259" key="2">
    <source>
        <dbReference type="PROSITE" id="PS50853"/>
    </source>
</evidence>
<dbReference type="InterPro" id="IPR013783">
    <property type="entry name" value="Ig-like_fold"/>
</dbReference>
<dbReference type="CDD" id="cd00063">
    <property type="entry name" value="FN3"/>
    <property type="match status" value="4"/>
</dbReference>
<proteinExistence type="predicted"/>
<accession>A0A0L8IAM8</accession>
<organism evidence="3">
    <name type="scientific">Octopus bimaculoides</name>
    <name type="common">California two-spotted octopus</name>
    <dbReference type="NCBI Taxonomy" id="37653"/>
    <lineage>
        <taxon>Eukaryota</taxon>
        <taxon>Metazoa</taxon>
        <taxon>Spiralia</taxon>
        <taxon>Lophotrochozoa</taxon>
        <taxon>Mollusca</taxon>
        <taxon>Cephalopoda</taxon>
        <taxon>Coleoidea</taxon>
        <taxon>Octopodiformes</taxon>
        <taxon>Octopoda</taxon>
        <taxon>Incirrata</taxon>
        <taxon>Octopodidae</taxon>
        <taxon>Octopus</taxon>
    </lineage>
</organism>
<reference evidence="3" key="1">
    <citation type="submission" date="2015-07" db="EMBL/GenBank/DDBJ databases">
        <title>MeaNS - Measles Nucleotide Surveillance Program.</title>
        <authorList>
            <person name="Tran T."/>
            <person name="Druce J."/>
        </authorList>
    </citation>
    <scope>NUCLEOTIDE SEQUENCE</scope>
    <source>
        <strain evidence="3">UCB-OBI-ISO-001</strain>
        <tissue evidence="3">Gonad</tissue>
    </source>
</reference>
<dbReference type="PANTHER" id="PTHR14340:SF9">
    <property type="entry name" value="FIBRONECTIN TYPE-III DOMAIN-CONTAINING PROTEIN"/>
    <property type="match status" value="1"/>
</dbReference>
<dbReference type="PRINTS" id="PR00014">
    <property type="entry name" value="FNTYPEIII"/>
</dbReference>